<dbReference type="RefSeq" id="WP_221561797.1">
    <property type="nucleotide sequence ID" value="NZ_JAIGYQ010000003.1"/>
</dbReference>
<keyword evidence="2" id="KW-1185">Reference proteome</keyword>
<evidence type="ECO:0000313" key="2">
    <source>
        <dbReference type="Proteomes" id="UP000700059"/>
    </source>
</evidence>
<sequence>MHWNIFGRLIKKEIYDLSLECLGVANTKEKINYAEDVLVSFAIFNHCKTFCFLSEILYYYRYNAESISRCKSLENLKRNANDFLKVIKIMQNFIAHNTCDKRLAKVFVSQAKHEYGILNYHIRERGGGICIFGISLFMQSIVGFM</sequence>
<reference evidence="1 2" key="1">
    <citation type="submission" date="2021-08" db="EMBL/GenBank/DDBJ databases">
        <title>Helicobacter spp. isolated from feces of Anatolian Ground Squirrel (Spermophilus xanthoprymnus) in Turkey.</title>
        <authorList>
            <person name="Aydin F."/>
            <person name="Abay S."/>
            <person name="Kayman T."/>
            <person name="Karakaya E."/>
            <person name="Saticioglu I.B."/>
        </authorList>
    </citation>
    <scope>NUCLEOTIDE SEQUENCE [LARGE SCALE GENOMIC DNA]</scope>
    <source>
        <strain evidence="1 2">Faydin-H70</strain>
    </source>
</reference>
<dbReference type="Proteomes" id="UP000700059">
    <property type="component" value="Unassembled WGS sequence"/>
</dbReference>
<organism evidence="1 2">
    <name type="scientific">Helicobacter turcicus</name>
    <dbReference type="NCBI Taxonomy" id="2867412"/>
    <lineage>
        <taxon>Bacteria</taxon>
        <taxon>Pseudomonadati</taxon>
        <taxon>Campylobacterota</taxon>
        <taxon>Epsilonproteobacteria</taxon>
        <taxon>Campylobacterales</taxon>
        <taxon>Helicobacteraceae</taxon>
        <taxon>Helicobacter</taxon>
    </lineage>
</organism>
<gene>
    <name evidence="1" type="ORF">K4G57_02925</name>
</gene>
<name>A0ABS7JM23_9HELI</name>
<accession>A0ABS7JM23</accession>
<proteinExistence type="predicted"/>
<evidence type="ECO:0000313" key="1">
    <source>
        <dbReference type="EMBL" id="MBX7490431.1"/>
    </source>
</evidence>
<comment type="caution">
    <text evidence="1">The sequence shown here is derived from an EMBL/GenBank/DDBJ whole genome shotgun (WGS) entry which is preliminary data.</text>
</comment>
<dbReference type="EMBL" id="JAIGYQ010000003">
    <property type="protein sequence ID" value="MBX7490431.1"/>
    <property type="molecule type" value="Genomic_DNA"/>
</dbReference>
<protein>
    <submittedName>
        <fullName evidence="1">Uncharacterized protein</fullName>
    </submittedName>
</protein>